<sequence length="160" mass="17918">MDKKDLKLLEILQRDASVPLAQLAQEVNLSPTPCWRRIQKLQEAGVIARQVVLCDAGKLNVPLTVFVSIRTSQHNEAWTRRFVEAAAGIPEIVEIYRLNGEIDYLLKLAVPDIARYDAVYKRLIQSVELADVSSAFAMEVIKSSTVLPLDYALERRQGAA</sequence>
<dbReference type="SUPFAM" id="SSF46785">
    <property type="entry name" value="Winged helix' DNA-binding domain"/>
    <property type="match status" value="1"/>
</dbReference>
<dbReference type="SMART" id="SM00344">
    <property type="entry name" value="HTH_ASNC"/>
    <property type="match status" value="1"/>
</dbReference>
<dbReference type="GO" id="GO:0043200">
    <property type="term" value="P:response to amino acid"/>
    <property type="evidence" value="ECO:0007669"/>
    <property type="project" value="TreeGrafter"/>
</dbReference>
<dbReference type="EMBL" id="VLTJ01000025">
    <property type="protein sequence ID" value="TSH94213.1"/>
    <property type="molecule type" value="Genomic_DNA"/>
</dbReference>
<dbReference type="PROSITE" id="PS00519">
    <property type="entry name" value="HTH_ASNC_1"/>
    <property type="match status" value="1"/>
</dbReference>
<dbReference type="InterPro" id="IPR036390">
    <property type="entry name" value="WH_DNA-bd_sf"/>
</dbReference>
<dbReference type="Pfam" id="PF01037">
    <property type="entry name" value="AsnC_trans_reg"/>
    <property type="match status" value="1"/>
</dbReference>
<name>A0A556AMU7_9BURK</name>
<keyword evidence="2" id="KW-0238">DNA-binding</keyword>
<comment type="caution">
    <text evidence="5">The sequence shown here is derived from an EMBL/GenBank/DDBJ whole genome shotgun (WGS) entry which is preliminary data.</text>
</comment>
<organism evidence="5 6">
    <name type="scientific">Verticiella sediminum</name>
    <dbReference type="NCBI Taxonomy" id="1247510"/>
    <lineage>
        <taxon>Bacteria</taxon>
        <taxon>Pseudomonadati</taxon>
        <taxon>Pseudomonadota</taxon>
        <taxon>Betaproteobacteria</taxon>
        <taxon>Burkholderiales</taxon>
        <taxon>Alcaligenaceae</taxon>
        <taxon>Verticiella</taxon>
    </lineage>
</organism>
<evidence type="ECO:0000256" key="1">
    <source>
        <dbReference type="ARBA" id="ARBA00023015"/>
    </source>
</evidence>
<evidence type="ECO:0000256" key="2">
    <source>
        <dbReference type="ARBA" id="ARBA00023125"/>
    </source>
</evidence>
<protein>
    <submittedName>
        <fullName evidence="5">Lrp/AsnC family transcriptional regulator</fullName>
    </submittedName>
</protein>
<dbReference type="AlphaFoldDB" id="A0A556AMU7"/>
<evidence type="ECO:0000313" key="6">
    <source>
        <dbReference type="Proteomes" id="UP000318405"/>
    </source>
</evidence>
<dbReference type="InterPro" id="IPR019885">
    <property type="entry name" value="Tscrpt_reg_HTH_AsnC-type_CS"/>
</dbReference>
<dbReference type="OrthoDB" id="8526125at2"/>
<dbReference type="PROSITE" id="PS50956">
    <property type="entry name" value="HTH_ASNC_2"/>
    <property type="match status" value="1"/>
</dbReference>
<dbReference type="Gene3D" id="3.30.70.920">
    <property type="match status" value="1"/>
</dbReference>
<dbReference type="PANTHER" id="PTHR30154:SF17">
    <property type="entry name" value="DNA-BINDING TRANSCRIPTIONAL ACTIVATOR DECR"/>
    <property type="match status" value="1"/>
</dbReference>
<dbReference type="Proteomes" id="UP000318405">
    <property type="component" value="Unassembled WGS sequence"/>
</dbReference>
<evidence type="ECO:0000256" key="3">
    <source>
        <dbReference type="ARBA" id="ARBA00023163"/>
    </source>
</evidence>
<dbReference type="PRINTS" id="PR00033">
    <property type="entry name" value="HTHASNC"/>
</dbReference>
<dbReference type="SUPFAM" id="SSF54909">
    <property type="entry name" value="Dimeric alpha+beta barrel"/>
    <property type="match status" value="1"/>
</dbReference>
<evidence type="ECO:0000313" key="5">
    <source>
        <dbReference type="EMBL" id="TSH94213.1"/>
    </source>
</evidence>
<dbReference type="InterPro" id="IPR000485">
    <property type="entry name" value="AsnC-type_HTH_dom"/>
</dbReference>
<accession>A0A556AMU7</accession>
<gene>
    <name evidence="5" type="ORF">FOZ76_12965</name>
</gene>
<dbReference type="PANTHER" id="PTHR30154">
    <property type="entry name" value="LEUCINE-RESPONSIVE REGULATORY PROTEIN"/>
    <property type="match status" value="1"/>
</dbReference>
<dbReference type="RefSeq" id="WP_143948687.1">
    <property type="nucleotide sequence ID" value="NZ_BAABMB010000006.1"/>
</dbReference>
<dbReference type="GO" id="GO:0006355">
    <property type="term" value="P:regulation of DNA-templated transcription"/>
    <property type="evidence" value="ECO:0007669"/>
    <property type="project" value="UniProtKB-ARBA"/>
</dbReference>
<proteinExistence type="predicted"/>
<dbReference type="GO" id="GO:0005829">
    <property type="term" value="C:cytosol"/>
    <property type="evidence" value="ECO:0007669"/>
    <property type="project" value="TreeGrafter"/>
</dbReference>
<keyword evidence="3" id="KW-0804">Transcription</keyword>
<evidence type="ECO:0000259" key="4">
    <source>
        <dbReference type="PROSITE" id="PS50956"/>
    </source>
</evidence>
<keyword evidence="1" id="KW-0805">Transcription regulation</keyword>
<feature type="domain" description="HTH asnC-type" evidence="4">
    <location>
        <begin position="1"/>
        <end position="62"/>
    </location>
</feature>
<dbReference type="CDD" id="cd00090">
    <property type="entry name" value="HTH_ARSR"/>
    <property type="match status" value="1"/>
</dbReference>
<dbReference type="Pfam" id="PF13412">
    <property type="entry name" value="HTH_24"/>
    <property type="match status" value="1"/>
</dbReference>
<dbReference type="GO" id="GO:0043565">
    <property type="term" value="F:sequence-specific DNA binding"/>
    <property type="evidence" value="ECO:0007669"/>
    <property type="project" value="InterPro"/>
</dbReference>
<dbReference type="Gene3D" id="1.10.10.10">
    <property type="entry name" value="Winged helix-like DNA-binding domain superfamily/Winged helix DNA-binding domain"/>
    <property type="match status" value="1"/>
</dbReference>
<dbReference type="InterPro" id="IPR011991">
    <property type="entry name" value="ArsR-like_HTH"/>
</dbReference>
<dbReference type="InterPro" id="IPR019887">
    <property type="entry name" value="Tscrpt_reg_AsnC/Lrp_C"/>
</dbReference>
<dbReference type="InterPro" id="IPR036388">
    <property type="entry name" value="WH-like_DNA-bd_sf"/>
</dbReference>
<dbReference type="InterPro" id="IPR011008">
    <property type="entry name" value="Dimeric_a/b-barrel"/>
</dbReference>
<keyword evidence="6" id="KW-1185">Reference proteome</keyword>
<dbReference type="InterPro" id="IPR019888">
    <property type="entry name" value="Tscrpt_reg_AsnC-like"/>
</dbReference>
<reference evidence="5 6" key="1">
    <citation type="submission" date="2019-07" db="EMBL/GenBank/DDBJ databases">
        <title>Qingshengfaniella alkalisoli gen. nov., sp. nov., isolated from saline soil.</title>
        <authorList>
            <person name="Xu L."/>
            <person name="Huang X.-X."/>
            <person name="Sun J.-Q."/>
        </authorList>
    </citation>
    <scope>NUCLEOTIDE SEQUENCE [LARGE SCALE GENOMIC DNA]</scope>
    <source>
        <strain evidence="5 6">DSM 27279</strain>
    </source>
</reference>